<keyword evidence="4" id="KW-1185">Reference proteome</keyword>
<dbReference type="Proteomes" id="UP000794436">
    <property type="component" value="Unassembled WGS sequence"/>
</dbReference>
<feature type="transmembrane region" description="Helical" evidence="2">
    <location>
        <begin position="715"/>
        <end position="732"/>
    </location>
</feature>
<comment type="caution">
    <text evidence="3">The sequence shown here is derived from an EMBL/GenBank/DDBJ whole genome shotgun (WGS) entry which is preliminary data.</text>
</comment>
<feature type="transmembrane region" description="Helical" evidence="2">
    <location>
        <begin position="38"/>
        <end position="56"/>
    </location>
</feature>
<dbReference type="AlphaFoldDB" id="A0A8K1FCS1"/>
<organism evidence="3 4">
    <name type="scientific">Pythium oligandrum</name>
    <name type="common">Mycoparasitic fungus</name>
    <dbReference type="NCBI Taxonomy" id="41045"/>
    <lineage>
        <taxon>Eukaryota</taxon>
        <taxon>Sar</taxon>
        <taxon>Stramenopiles</taxon>
        <taxon>Oomycota</taxon>
        <taxon>Peronosporomycetes</taxon>
        <taxon>Pythiales</taxon>
        <taxon>Pythiaceae</taxon>
        <taxon>Pythium</taxon>
    </lineage>
</organism>
<evidence type="ECO:0000313" key="3">
    <source>
        <dbReference type="EMBL" id="TMW57511.1"/>
    </source>
</evidence>
<feature type="transmembrane region" description="Helical" evidence="2">
    <location>
        <begin position="97"/>
        <end position="117"/>
    </location>
</feature>
<name>A0A8K1FCS1_PYTOL</name>
<proteinExistence type="predicted"/>
<protein>
    <submittedName>
        <fullName evidence="3">Uncharacterized protein</fullName>
    </submittedName>
</protein>
<evidence type="ECO:0000313" key="4">
    <source>
        <dbReference type="Proteomes" id="UP000794436"/>
    </source>
</evidence>
<dbReference type="OrthoDB" id="122347at2759"/>
<sequence>MDSTKAQLTTQSTPLANNTQASTVPPVSLKVTVLRTRLLLITFVVVAIVVGTVVAINSGVALRHFDGVNGNDAATSKLVDDYNSYSANVATVFGRPVGQVVGVMVHVVMLRFAAVSVMRSGSSWRRTGFVMFAISAVEYLVLNGFNALNVQSQRVGFDLVISMSDLSISANTSNYNMTSGVTNFTTTFPESAPKNPIANTVLRNVTLPRVTKPDPMTRKCDASDSCAREDIVNYGFPSRAWQSAMLSTAVEPKLVRIPITEAANAKIDSLPMSATRAANLFYSAAAKATDFFPWFDDYFAAAQSHVPSLADGDSKTFSMTQVLGFLPDYETNDQARLDWFLQQSQAVMANNLSNTEGNNSKNVSERAVALEFAHIDISSTISFDAVAFEVEVILNDTGRFHGFPNGSLYDDFYPSERCSASPGFCLFGKPAYGKDELVYDVPSQINVVSACFDGNGADEGISVRLTDASGEIVPAIDCNKTSDTSLFVVSIGKRLVADALHDNTTNTTFPGVYEPAVVLNLRKIYTFTLGRLAWQPEDLSQAFQARCDINEGDRCNGLRYDLEDGRVLVVSTDKLPLDILSPLRSYQRAPDFVSLVQVVEPPISTENFGIEVVRADRPSDILMPHNIERFEWNSTHGQEGNQCMVWVENRLHSVLINHLYIESTLQPSYTAAMFFLFQDAVAKNFLNLEDGVQALNFDGNIEKMIMRLSIPQQNMVLTLVGCTLLLLGAFLVRGWK</sequence>
<evidence type="ECO:0000256" key="2">
    <source>
        <dbReference type="SAM" id="Phobius"/>
    </source>
</evidence>
<keyword evidence="2" id="KW-0812">Transmembrane</keyword>
<evidence type="ECO:0000256" key="1">
    <source>
        <dbReference type="SAM" id="MobiDB-lite"/>
    </source>
</evidence>
<keyword evidence="2" id="KW-1133">Transmembrane helix</keyword>
<dbReference type="EMBL" id="SPLM01000144">
    <property type="protein sequence ID" value="TMW57511.1"/>
    <property type="molecule type" value="Genomic_DNA"/>
</dbReference>
<accession>A0A8K1FCS1</accession>
<gene>
    <name evidence="3" type="ORF">Poli38472_003436</name>
</gene>
<feature type="region of interest" description="Disordered" evidence="1">
    <location>
        <begin position="1"/>
        <end position="20"/>
    </location>
</feature>
<keyword evidence="2" id="KW-0472">Membrane</keyword>
<reference evidence="3" key="1">
    <citation type="submission" date="2019-03" db="EMBL/GenBank/DDBJ databases">
        <title>Long read genome sequence of the mycoparasitic Pythium oligandrum ATCC 38472 isolated from sugarbeet rhizosphere.</title>
        <authorList>
            <person name="Gaulin E."/>
        </authorList>
    </citation>
    <scope>NUCLEOTIDE SEQUENCE</scope>
    <source>
        <strain evidence="3">ATCC 38472_TT</strain>
    </source>
</reference>
<feature type="transmembrane region" description="Helical" evidence="2">
    <location>
        <begin position="129"/>
        <end position="148"/>
    </location>
</feature>